<evidence type="ECO:0000259" key="26">
    <source>
        <dbReference type="PROSITE" id="PS50119"/>
    </source>
</evidence>
<dbReference type="InterPro" id="IPR014756">
    <property type="entry name" value="Ig_E-set"/>
</dbReference>
<evidence type="ECO:0000256" key="16">
    <source>
        <dbReference type="ARBA" id="ARBA00023242"/>
    </source>
</evidence>
<dbReference type="FunFam" id="3.30.160.60:FF:000154">
    <property type="entry name" value="Tripartite motif-containing protein 2"/>
    <property type="match status" value="1"/>
</dbReference>
<dbReference type="SMART" id="SM00336">
    <property type="entry name" value="BBOX"/>
    <property type="match status" value="1"/>
</dbReference>
<accession>V8P9L1</accession>
<evidence type="ECO:0000313" key="28">
    <source>
        <dbReference type="Proteomes" id="UP000018936"/>
    </source>
</evidence>
<protein>
    <recommendedName>
        <fullName evidence="4">RING-type E3 ubiquitin transferase</fullName>
        <ecNumber evidence="4">2.3.2.27</ecNumber>
    </recommendedName>
</protein>
<comment type="caution">
    <text evidence="27">The sequence shown here is derived from an EMBL/GenBank/DDBJ whole genome shotgun (WGS) entry which is preliminary data.</text>
</comment>
<keyword evidence="9 18" id="KW-0863">Zinc-finger</keyword>
<feature type="coiled-coil region" evidence="22">
    <location>
        <begin position="798"/>
        <end position="850"/>
    </location>
</feature>
<dbReference type="GO" id="GO:0003677">
    <property type="term" value="F:DNA binding"/>
    <property type="evidence" value="ECO:0007669"/>
    <property type="project" value="UniProtKB-UniRule"/>
</dbReference>
<dbReference type="GO" id="GO:0008270">
    <property type="term" value="F:zinc ion binding"/>
    <property type="evidence" value="ECO:0007669"/>
    <property type="project" value="UniProtKB-KW"/>
</dbReference>
<evidence type="ECO:0000256" key="15">
    <source>
        <dbReference type="ARBA" id="ARBA00023163"/>
    </source>
</evidence>
<dbReference type="OrthoDB" id="342730at2759"/>
<evidence type="ECO:0000256" key="14">
    <source>
        <dbReference type="ARBA" id="ARBA00023155"/>
    </source>
</evidence>
<proteinExistence type="inferred from homology"/>
<dbReference type="InterPro" id="IPR040453">
    <property type="entry name" value="Mnd1_HTH"/>
</dbReference>
<keyword evidence="10" id="KW-0833">Ubl conjugation pathway</keyword>
<dbReference type="Gene3D" id="3.30.40.10">
    <property type="entry name" value="Zinc/RING finger domain, C3HC4 (zinc finger)"/>
    <property type="match status" value="1"/>
</dbReference>
<dbReference type="InterPro" id="IPR000315">
    <property type="entry name" value="Znf_B-box"/>
</dbReference>
<dbReference type="Gene3D" id="2.60.40.10">
    <property type="entry name" value="Immunoglobulins"/>
    <property type="match status" value="1"/>
</dbReference>
<evidence type="ECO:0000256" key="23">
    <source>
        <dbReference type="SAM" id="MobiDB-lite"/>
    </source>
</evidence>
<evidence type="ECO:0000256" key="21">
    <source>
        <dbReference type="PROSITE-ProRule" id="PRU00504"/>
    </source>
</evidence>
<evidence type="ECO:0000259" key="24">
    <source>
        <dbReference type="PROSITE" id="PS50071"/>
    </source>
</evidence>
<dbReference type="PANTHER" id="PTHR25462">
    <property type="entry name" value="BONUS, ISOFORM C-RELATED"/>
    <property type="match status" value="1"/>
</dbReference>
<keyword evidence="13 20" id="KW-0238">DNA-binding</keyword>
<dbReference type="Pfam" id="PF03962">
    <property type="entry name" value="Mnd1"/>
    <property type="match status" value="1"/>
</dbReference>
<dbReference type="FunFam" id="1.10.10.60:FF:000059">
    <property type="entry name" value="TGFB-induced factor homeobox 1"/>
    <property type="match status" value="1"/>
</dbReference>
<dbReference type="InterPro" id="IPR017868">
    <property type="entry name" value="Filamin/ABP280_repeat-like"/>
</dbReference>
<dbReference type="Pfam" id="PF00630">
    <property type="entry name" value="Filamin"/>
    <property type="match status" value="1"/>
</dbReference>
<feature type="non-terminal residue" evidence="27">
    <location>
        <position position="1"/>
    </location>
</feature>
<keyword evidence="15" id="KW-0804">Transcription</keyword>
<dbReference type="Pfam" id="PF00643">
    <property type="entry name" value="zf-B_box"/>
    <property type="match status" value="1"/>
</dbReference>
<dbReference type="InterPro" id="IPR001258">
    <property type="entry name" value="NHL_repeat"/>
</dbReference>
<dbReference type="InterPro" id="IPR003649">
    <property type="entry name" value="Bbox_C"/>
</dbReference>
<dbReference type="PANTHER" id="PTHR25462:SF296">
    <property type="entry name" value="MEIOTIC P26, ISOFORM F"/>
    <property type="match status" value="1"/>
</dbReference>
<feature type="domain" description="B box-type" evidence="26">
    <location>
        <begin position="113"/>
        <end position="154"/>
    </location>
</feature>
<keyword evidence="11" id="KW-0862">Zinc</keyword>
<reference evidence="27 28" key="1">
    <citation type="journal article" date="2013" name="Proc. Natl. Acad. Sci. U.S.A.">
        <title>The king cobra genome reveals dynamic gene evolution and adaptation in the snake venom system.</title>
        <authorList>
            <person name="Vonk F.J."/>
            <person name="Casewell N.R."/>
            <person name="Henkel C.V."/>
            <person name="Heimberg A.M."/>
            <person name="Jansen H.J."/>
            <person name="McCleary R.J."/>
            <person name="Kerkkamp H.M."/>
            <person name="Vos R.A."/>
            <person name="Guerreiro I."/>
            <person name="Calvete J.J."/>
            <person name="Wuster W."/>
            <person name="Woods A.E."/>
            <person name="Logan J.M."/>
            <person name="Harrison R.A."/>
            <person name="Castoe T.A."/>
            <person name="de Koning A.P."/>
            <person name="Pollock D.D."/>
            <person name="Yandell M."/>
            <person name="Calderon D."/>
            <person name="Renjifo C."/>
            <person name="Currier R.B."/>
            <person name="Salgado D."/>
            <person name="Pla D."/>
            <person name="Sanz L."/>
            <person name="Hyder A.S."/>
            <person name="Ribeiro J.M."/>
            <person name="Arntzen J.W."/>
            <person name="van den Thillart G.E."/>
            <person name="Boetzer M."/>
            <person name="Pirovano W."/>
            <person name="Dirks R.P."/>
            <person name="Spaink H.P."/>
            <person name="Duboule D."/>
            <person name="McGlinn E."/>
            <person name="Kini R.M."/>
            <person name="Richardson M.K."/>
        </authorList>
    </citation>
    <scope>NUCLEOTIDE SEQUENCE</scope>
    <source>
        <tissue evidence="27">Blood</tissue>
    </source>
</reference>
<dbReference type="InterPro" id="IPR013783">
    <property type="entry name" value="Ig-like_fold"/>
</dbReference>
<dbReference type="InterPro" id="IPR017907">
    <property type="entry name" value="Znf_RING_CS"/>
</dbReference>
<keyword evidence="14 20" id="KW-0371">Homeobox</keyword>
<evidence type="ECO:0000256" key="6">
    <source>
        <dbReference type="ARBA" id="ARBA00022679"/>
    </source>
</evidence>
<dbReference type="Gene3D" id="2.120.10.30">
    <property type="entry name" value="TolB, C-terminal domain"/>
    <property type="match status" value="2"/>
</dbReference>
<dbReference type="PROSITE" id="PS50194">
    <property type="entry name" value="FILAMIN_REPEAT"/>
    <property type="match status" value="1"/>
</dbReference>
<dbReference type="AlphaFoldDB" id="V8P9L1"/>
<dbReference type="Gene3D" id="3.30.160.60">
    <property type="entry name" value="Classic Zinc Finger"/>
    <property type="match status" value="1"/>
</dbReference>
<keyword evidence="5" id="KW-0597">Phosphoprotein</keyword>
<comment type="catalytic activity">
    <reaction evidence="1">
        <text>S-ubiquitinyl-[E2 ubiquitin-conjugating enzyme]-L-cysteine + [acceptor protein]-L-lysine = [E2 ubiquitin-conjugating enzyme]-L-cysteine + N(6)-ubiquitinyl-[acceptor protein]-L-lysine.</text>
        <dbReference type="EC" id="2.3.2.27"/>
    </reaction>
</comment>
<organism evidence="27 28">
    <name type="scientific">Ophiophagus hannah</name>
    <name type="common">King cobra</name>
    <name type="synonym">Naja hannah</name>
    <dbReference type="NCBI Taxonomy" id="8665"/>
    <lineage>
        <taxon>Eukaryota</taxon>
        <taxon>Metazoa</taxon>
        <taxon>Chordata</taxon>
        <taxon>Craniata</taxon>
        <taxon>Vertebrata</taxon>
        <taxon>Euteleostomi</taxon>
        <taxon>Lepidosauria</taxon>
        <taxon>Squamata</taxon>
        <taxon>Bifurcata</taxon>
        <taxon>Unidentata</taxon>
        <taxon>Episquamata</taxon>
        <taxon>Toxicofera</taxon>
        <taxon>Serpentes</taxon>
        <taxon>Colubroidea</taxon>
        <taxon>Elapidae</taxon>
        <taxon>Elapinae</taxon>
        <taxon>Ophiophagus</taxon>
    </lineage>
</organism>
<keyword evidence="7" id="KW-0479">Metal-binding</keyword>
<comment type="similarity">
    <text evidence="3">Belongs to the TRIM/RBCC family.</text>
</comment>
<dbReference type="PROSITE" id="PS51125">
    <property type="entry name" value="NHL"/>
    <property type="match status" value="3"/>
</dbReference>
<keyword evidence="6" id="KW-0808">Transferase</keyword>
<dbReference type="InterPro" id="IPR008422">
    <property type="entry name" value="KN_HD"/>
</dbReference>
<evidence type="ECO:0000256" key="11">
    <source>
        <dbReference type="ARBA" id="ARBA00022833"/>
    </source>
</evidence>
<dbReference type="SUPFAM" id="SSF57850">
    <property type="entry name" value="RING/U-box"/>
    <property type="match status" value="1"/>
</dbReference>
<keyword evidence="12" id="KW-0805">Transcription regulation</keyword>
<feature type="repeat" description="NHL" evidence="21">
    <location>
        <begin position="513"/>
        <end position="556"/>
    </location>
</feature>
<evidence type="ECO:0000259" key="25">
    <source>
        <dbReference type="PROSITE" id="PS50089"/>
    </source>
</evidence>
<dbReference type="PROSITE" id="PS00518">
    <property type="entry name" value="ZF_RING_1"/>
    <property type="match status" value="1"/>
</dbReference>
<feature type="region of interest" description="Disordered" evidence="23">
    <location>
        <begin position="432"/>
        <end position="462"/>
    </location>
</feature>
<dbReference type="InterPro" id="IPR057750">
    <property type="entry name" value="TRIM2/3_C"/>
</dbReference>
<evidence type="ECO:0000256" key="7">
    <source>
        <dbReference type="ARBA" id="ARBA00022723"/>
    </source>
</evidence>
<dbReference type="EMBL" id="AZIM01000449">
    <property type="protein sequence ID" value="ETE71005.1"/>
    <property type="molecule type" value="Genomic_DNA"/>
</dbReference>
<keyword evidence="8" id="KW-0677">Repeat</keyword>
<feature type="repeat" description="NHL" evidence="21">
    <location>
        <begin position="477"/>
        <end position="509"/>
    </location>
</feature>
<dbReference type="PROSITE" id="PS50119">
    <property type="entry name" value="ZF_BBOX"/>
    <property type="match status" value="1"/>
</dbReference>
<dbReference type="SUPFAM" id="SSF57845">
    <property type="entry name" value="B-box zinc-binding domain"/>
    <property type="match status" value="1"/>
</dbReference>
<dbReference type="InterPro" id="IPR009057">
    <property type="entry name" value="Homeodomain-like_sf"/>
</dbReference>
<dbReference type="Gene3D" id="1.10.10.60">
    <property type="entry name" value="Homeodomain-like"/>
    <property type="match status" value="1"/>
</dbReference>
<evidence type="ECO:0000256" key="9">
    <source>
        <dbReference type="ARBA" id="ARBA00022771"/>
    </source>
</evidence>
<dbReference type="FunFam" id="2.60.40.10:FF:000198">
    <property type="entry name" value="Tripartite motif-containing protein 2"/>
    <property type="match status" value="1"/>
</dbReference>
<dbReference type="GO" id="GO:0061630">
    <property type="term" value="F:ubiquitin protein ligase activity"/>
    <property type="evidence" value="ECO:0007669"/>
    <property type="project" value="UniProtKB-EC"/>
</dbReference>
<dbReference type="InterPro" id="IPR013083">
    <property type="entry name" value="Znf_RING/FYVE/PHD"/>
</dbReference>
<evidence type="ECO:0000256" key="17">
    <source>
        <dbReference type="ARBA" id="ARBA00038021"/>
    </source>
</evidence>
<dbReference type="SUPFAM" id="SSF46689">
    <property type="entry name" value="Homeodomain-like"/>
    <property type="match status" value="1"/>
</dbReference>
<dbReference type="SUPFAM" id="SSF63829">
    <property type="entry name" value="Calcium-dependent phosphotriesterase"/>
    <property type="match status" value="1"/>
</dbReference>
<dbReference type="Pfam" id="PF13445">
    <property type="entry name" value="zf-RING_UBOX"/>
    <property type="match status" value="1"/>
</dbReference>
<evidence type="ECO:0000256" key="18">
    <source>
        <dbReference type="PROSITE-ProRule" id="PRU00024"/>
    </source>
</evidence>
<evidence type="ECO:0000256" key="8">
    <source>
        <dbReference type="ARBA" id="ARBA00022737"/>
    </source>
</evidence>
<keyword evidence="22" id="KW-0175">Coiled coil</keyword>
<name>V8P9L1_OPHHA</name>
<gene>
    <name evidence="27" type="primary">TRIM2</name>
    <name evidence="27" type="ORF">L345_03183</name>
</gene>
<evidence type="ECO:0000256" key="19">
    <source>
        <dbReference type="PROSITE-ProRule" id="PRU00087"/>
    </source>
</evidence>
<evidence type="ECO:0000256" key="10">
    <source>
        <dbReference type="ARBA" id="ARBA00022786"/>
    </source>
</evidence>
<dbReference type="InterPro" id="IPR047153">
    <property type="entry name" value="TRIM45/56/19-like"/>
</dbReference>
<dbReference type="GO" id="GO:0005634">
    <property type="term" value="C:nucleus"/>
    <property type="evidence" value="ECO:0007669"/>
    <property type="project" value="UniProtKB-SubCell"/>
</dbReference>
<feature type="DNA-binding region" description="Homeobox" evidence="20">
    <location>
        <begin position="896"/>
        <end position="957"/>
    </location>
</feature>
<dbReference type="EC" id="2.3.2.27" evidence="4"/>
<evidence type="ECO:0000256" key="4">
    <source>
        <dbReference type="ARBA" id="ARBA00012483"/>
    </source>
</evidence>
<evidence type="ECO:0000256" key="5">
    <source>
        <dbReference type="ARBA" id="ARBA00022553"/>
    </source>
</evidence>
<comment type="subcellular location">
    <subcellularLocation>
        <location evidence="2 20">Nucleus</location>
    </subcellularLocation>
</comment>
<dbReference type="Pfam" id="PF05920">
    <property type="entry name" value="Homeobox_KN"/>
    <property type="match status" value="1"/>
</dbReference>
<evidence type="ECO:0000256" key="12">
    <source>
        <dbReference type="ARBA" id="ARBA00023015"/>
    </source>
</evidence>
<dbReference type="SMART" id="SM00184">
    <property type="entry name" value="RING"/>
    <property type="match status" value="1"/>
</dbReference>
<feature type="domain" description="RING-type" evidence="25">
    <location>
        <begin position="23"/>
        <end position="64"/>
    </location>
</feature>
<dbReference type="CDD" id="cd00086">
    <property type="entry name" value="homeodomain"/>
    <property type="match status" value="1"/>
</dbReference>
<dbReference type="PROSITE" id="PS50071">
    <property type="entry name" value="HOMEOBOX_2"/>
    <property type="match status" value="1"/>
</dbReference>
<dbReference type="InterPro" id="IPR011042">
    <property type="entry name" value="6-blade_b-propeller_TolB-like"/>
</dbReference>
<dbReference type="SMART" id="SM00389">
    <property type="entry name" value="HOX"/>
    <property type="match status" value="1"/>
</dbReference>
<dbReference type="GO" id="GO:0006355">
    <property type="term" value="P:regulation of DNA-templated transcription"/>
    <property type="evidence" value="ECO:0007669"/>
    <property type="project" value="InterPro"/>
</dbReference>
<feature type="region of interest" description="Disordered" evidence="23">
    <location>
        <begin position="1077"/>
        <end position="1099"/>
    </location>
</feature>
<evidence type="ECO:0000256" key="20">
    <source>
        <dbReference type="PROSITE-ProRule" id="PRU00108"/>
    </source>
</evidence>
<dbReference type="SUPFAM" id="SSF81296">
    <property type="entry name" value="E set domains"/>
    <property type="match status" value="1"/>
</dbReference>
<sequence>MASEGSNIPSPVVRQIDKQFLICSICLDRYKNPKVLPCLHTFCERCLQNYIPAHSLTLSCPVCRQTSILPEKGVSALQNNFFITNLMDVLQRTPDSSIEEAAILETVTAVASGKPLSCPNHEGNLMEFYCQSCETAMCQECTVGEHAEHPTVPLKDVVEQHKASLQTQLDAVNKRLPEIDTALHFISEIIHQLTNQKTSIVDEIHSTFDELQKTLNVRKSVLLMELEVNYGLKHKVLQNQLDTLLEGQENIKSCSNFTAQALSHGTETEVLLVKKQMSDKLNDLADQEFPLQPRENDQLDFIVETEGLKKSIHNLGTILTTNAVASETVATGEGLKQTVIGQPMSVTITTKDKDGELCKTGNACLTAELSTPDGSVADGEILDNKNGTYEFLYTLQKEGDFILSLRLYDQHIKGSPFKLKVIRSADVSPTTEGVKRRVKSPGSGHVKQKAVKRPASMYSTGKRKENPIEDDLIFRVGKLMGPKGVSVDRNGHIIVVDNKACCVFIFQPNGKIVTRFGSRGNGDKQFAGPHFAAVNHNNEIIITDFHNHSVKVFNQEGEFLLKFGSNGEGNGQFNAPTGVAVDSNGNIIVADWGNSRIQSKKRGLSVEEKRTRMMEIFFETKDVFQLKDIEKIASKEKGITSMSVKDILQSLVDDGMVDTDRIGTSNYFWAFPSKALHTRKCKLEELQNQCSTYSAATSEATCVRNNTTQCPAVSSCTAATSLVVLCRKRCHRCNKPCSVLRAASLVQQALRCPSESGSTSAMSLMAFCALFSDYCQKKKDLEESTKQSKIGRQDTAERAALIKELSALQQKKDHLKAEVDKYKECDPDIIEEIRQANKIAKEAANRWTGEGDLPREGGKGTEMKAQKSAAAISGSETEDNVSMDVPLDLSSSACSIKRRRGNLPKESVQILRDWLYEHRYNAYPEQEKALLSRQTHLSTLQVCNWFINARRRLLPDMLRKDGKDPNQFTISQRGTKVIDGHPVEFSSSKNCIPLIESSFLFGSPGPNKTCNAPSPGSLLAHPSVICHTTVTALKDVPFHFNQPTGTGQTTDDLQWASPTNFTDNSLLFHKGNLGPSSNAQSGLFNTPPPTPPDLNQDFSGKKECTMVLMSFLLTFDEKLEGFRS</sequence>
<feature type="repeat" description="NHL" evidence="21">
    <location>
        <begin position="560"/>
        <end position="598"/>
    </location>
</feature>
<dbReference type="Pfam" id="PF01436">
    <property type="entry name" value="NHL"/>
    <property type="match status" value="3"/>
</dbReference>
<evidence type="ECO:0000256" key="22">
    <source>
        <dbReference type="SAM" id="Coils"/>
    </source>
</evidence>
<dbReference type="CDD" id="cd14960">
    <property type="entry name" value="NHL_TRIM2_like"/>
    <property type="match status" value="1"/>
</dbReference>
<dbReference type="Proteomes" id="UP000018936">
    <property type="component" value="Unassembled WGS sequence"/>
</dbReference>
<feature type="repeat" description="Filamin" evidence="19">
    <location>
        <begin position="320"/>
        <end position="421"/>
    </location>
</feature>
<comment type="similarity">
    <text evidence="17">Belongs to the TALE/TGIF homeobox family.</text>
</comment>
<evidence type="ECO:0000313" key="27">
    <source>
        <dbReference type="EMBL" id="ETE71005.1"/>
    </source>
</evidence>
<dbReference type="PROSITE" id="PS50089">
    <property type="entry name" value="ZF_RING_2"/>
    <property type="match status" value="1"/>
</dbReference>
<evidence type="ECO:0000256" key="1">
    <source>
        <dbReference type="ARBA" id="ARBA00000900"/>
    </source>
</evidence>
<dbReference type="InterPro" id="IPR001841">
    <property type="entry name" value="Znf_RING"/>
</dbReference>
<dbReference type="SMART" id="SM00502">
    <property type="entry name" value="BBC"/>
    <property type="match status" value="1"/>
</dbReference>
<dbReference type="FunFam" id="3.30.40.10:FF:000032">
    <property type="entry name" value="Tripartite motif containing 2"/>
    <property type="match status" value="1"/>
</dbReference>
<dbReference type="SMART" id="SM00557">
    <property type="entry name" value="IG_FLMN"/>
    <property type="match status" value="1"/>
</dbReference>
<keyword evidence="16 20" id="KW-0539">Nucleus</keyword>
<dbReference type="InterPro" id="IPR027370">
    <property type="entry name" value="Znf-RING_euk"/>
</dbReference>
<evidence type="ECO:0000256" key="2">
    <source>
        <dbReference type="ARBA" id="ARBA00004123"/>
    </source>
</evidence>
<feature type="domain" description="Homeobox" evidence="24">
    <location>
        <begin position="894"/>
        <end position="956"/>
    </location>
</feature>
<dbReference type="InterPro" id="IPR001298">
    <property type="entry name" value="Filamin/ABP280_rpt"/>
</dbReference>
<keyword evidence="28" id="KW-1185">Reference proteome</keyword>
<dbReference type="InterPro" id="IPR001356">
    <property type="entry name" value="HD"/>
</dbReference>
<evidence type="ECO:0000256" key="13">
    <source>
        <dbReference type="ARBA" id="ARBA00023125"/>
    </source>
</evidence>
<evidence type="ECO:0000256" key="3">
    <source>
        <dbReference type="ARBA" id="ARBA00008518"/>
    </source>
</evidence>